<evidence type="ECO:0000313" key="2">
    <source>
        <dbReference type="Proteomes" id="UP000801864"/>
    </source>
</evidence>
<sequence length="127" mass="13788">MQGSQKTVSEANISQRRVQLAAKPKFVVTEELPVATARSVPLNAIILPPGSECAVRAREERKVIMAAIDRMAKQKPPCVVSAATSNNTAGSTIAFDRFTNTESDGLEFSWRLFSVSSGSLCGRRKDF</sequence>
<dbReference type="AlphaFoldDB" id="A0A9P5C6A4"/>
<protein>
    <submittedName>
        <fullName evidence="1">Uncharacterized protein</fullName>
    </submittedName>
</protein>
<dbReference type="Proteomes" id="UP000801864">
    <property type="component" value="Unassembled WGS sequence"/>
</dbReference>
<keyword evidence="2" id="KW-1185">Reference proteome</keyword>
<evidence type="ECO:0000313" key="1">
    <source>
        <dbReference type="EMBL" id="KAF3056743.1"/>
    </source>
</evidence>
<dbReference type="EMBL" id="QLNT01000032">
    <property type="protein sequence ID" value="KAF3056743.1"/>
    <property type="molecule type" value="Genomic_DNA"/>
</dbReference>
<organism evidence="1 2">
    <name type="scientific">Trichoderma lentiforme</name>
    <dbReference type="NCBI Taxonomy" id="1567552"/>
    <lineage>
        <taxon>Eukaryota</taxon>
        <taxon>Fungi</taxon>
        <taxon>Dikarya</taxon>
        <taxon>Ascomycota</taxon>
        <taxon>Pezizomycotina</taxon>
        <taxon>Sordariomycetes</taxon>
        <taxon>Hypocreomycetidae</taxon>
        <taxon>Hypocreales</taxon>
        <taxon>Hypocreaceae</taxon>
        <taxon>Trichoderma</taxon>
    </lineage>
</organism>
<comment type="caution">
    <text evidence="1">The sequence shown here is derived from an EMBL/GenBank/DDBJ whole genome shotgun (WGS) entry which is preliminary data.</text>
</comment>
<proteinExistence type="predicted"/>
<accession>A0A9P5C6A4</accession>
<gene>
    <name evidence="1" type="ORF">CFAM422_012744</name>
</gene>
<name>A0A9P5C6A4_9HYPO</name>
<reference evidence="1 2" key="1">
    <citation type="submission" date="2018-06" db="EMBL/GenBank/DDBJ databases">
        <title>Genome analysis of cellulolytic fungus Trichoderma lentiforme CFAM-422.</title>
        <authorList>
            <person name="Steindorff A.S."/>
            <person name="Formighieri E.F."/>
            <person name="Midorikawa G.E.O."/>
            <person name="Tamietti M.S."/>
            <person name="Ramos E.Z."/>
            <person name="Silva A.S."/>
            <person name="Bon E.P.S."/>
            <person name="Mendes T.D."/>
            <person name="Damaso M.C.T."/>
            <person name="Favaro L.C.L."/>
        </authorList>
    </citation>
    <scope>NUCLEOTIDE SEQUENCE [LARGE SCALE GENOMIC DNA]</scope>
    <source>
        <strain evidence="1 2">CFAM-422</strain>
    </source>
</reference>